<evidence type="ECO:0000256" key="5">
    <source>
        <dbReference type="ARBA" id="ARBA00023239"/>
    </source>
</evidence>
<comment type="pathway">
    <text evidence="1 8">Porphyrin-containing compound metabolism; protoporphyrin-IX biosynthesis; coproporphyrinogen-III from 5-aminolevulinate: step 4/4.</text>
</comment>
<evidence type="ECO:0000259" key="10">
    <source>
        <dbReference type="PROSITE" id="PS00906"/>
    </source>
</evidence>
<gene>
    <name evidence="12" type="primary">hemE</name>
    <name evidence="12" type="ORF">HRJ53_08825</name>
</gene>
<dbReference type="Gene3D" id="3.20.20.210">
    <property type="match status" value="1"/>
</dbReference>
<dbReference type="EC" id="4.1.1.37" evidence="3 7"/>
<organism evidence="12 13">
    <name type="scientific">Candidatus Acidiferrum panamense</name>
    <dbReference type="NCBI Taxonomy" id="2741543"/>
    <lineage>
        <taxon>Bacteria</taxon>
        <taxon>Pseudomonadati</taxon>
        <taxon>Acidobacteriota</taxon>
        <taxon>Terriglobia</taxon>
        <taxon>Candidatus Acidiferrales</taxon>
        <taxon>Candidatus Acidiferrum</taxon>
    </lineage>
</organism>
<name>A0A7V8NPP9_9BACT</name>
<evidence type="ECO:0000256" key="1">
    <source>
        <dbReference type="ARBA" id="ARBA00004804"/>
    </source>
</evidence>
<evidence type="ECO:0000256" key="7">
    <source>
        <dbReference type="NCBIfam" id="TIGR01464"/>
    </source>
</evidence>
<keyword evidence="5 8" id="KW-0456">Lyase</keyword>
<dbReference type="InterPro" id="IPR000257">
    <property type="entry name" value="Uroporphyrinogen_deCOase"/>
</dbReference>
<evidence type="ECO:0000256" key="6">
    <source>
        <dbReference type="ARBA" id="ARBA00023244"/>
    </source>
</evidence>
<keyword evidence="13" id="KW-1185">Reference proteome</keyword>
<dbReference type="AlphaFoldDB" id="A0A7V8NPP9"/>
<reference evidence="12" key="1">
    <citation type="submission" date="2020-06" db="EMBL/GenBank/DDBJ databases">
        <title>Legume-microbial interactions unlock mineral nutrients during tropical forest succession.</title>
        <authorList>
            <person name="Epihov D.Z."/>
        </authorList>
    </citation>
    <scope>NUCLEOTIDE SEQUENCE [LARGE SCALE GENOMIC DNA]</scope>
    <source>
        <strain evidence="12">Pan2503</strain>
    </source>
</reference>
<dbReference type="SUPFAM" id="SSF51726">
    <property type="entry name" value="UROD/MetE-like"/>
    <property type="match status" value="1"/>
</dbReference>
<evidence type="ECO:0000256" key="3">
    <source>
        <dbReference type="ARBA" id="ARBA00012288"/>
    </source>
</evidence>
<dbReference type="CDD" id="cd00717">
    <property type="entry name" value="URO-D"/>
    <property type="match status" value="1"/>
</dbReference>
<dbReference type="InterPro" id="IPR038071">
    <property type="entry name" value="UROD/MetE-like_sf"/>
</dbReference>
<dbReference type="HAMAP" id="MF_00218">
    <property type="entry name" value="URO_D"/>
    <property type="match status" value="1"/>
</dbReference>
<evidence type="ECO:0000256" key="8">
    <source>
        <dbReference type="RuleBase" id="RU000554"/>
    </source>
</evidence>
<proteinExistence type="inferred from homology"/>
<protein>
    <recommendedName>
        <fullName evidence="3 7">Uroporphyrinogen decarboxylase</fullName>
        <ecNumber evidence="3 7">4.1.1.37</ecNumber>
    </recommendedName>
</protein>
<dbReference type="Proteomes" id="UP000567293">
    <property type="component" value="Unassembled WGS sequence"/>
</dbReference>
<dbReference type="GO" id="GO:0005829">
    <property type="term" value="C:cytosol"/>
    <property type="evidence" value="ECO:0007669"/>
    <property type="project" value="TreeGrafter"/>
</dbReference>
<feature type="domain" description="Uroporphyrinogen decarboxylase (URO-D)" evidence="11">
    <location>
        <begin position="141"/>
        <end position="158"/>
    </location>
</feature>
<dbReference type="Pfam" id="PF01208">
    <property type="entry name" value="URO-D"/>
    <property type="match status" value="1"/>
</dbReference>
<dbReference type="InterPro" id="IPR032823">
    <property type="entry name" value="BCA_ABC_TP_C"/>
</dbReference>
<evidence type="ECO:0000256" key="4">
    <source>
        <dbReference type="ARBA" id="ARBA00022793"/>
    </source>
</evidence>
<keyword evidence="4 8" id="KW-0210">Decarboxylase</keyword>
<dbReference type="PANTHER" id="PTHR21091">
    <property type="entry name" value="METHYLTETRAHYDROFOLATE:HOMOCYSTEINE METHYLTRANSFERASE RELATED"/>
    <property type="match status" value="1"/>
</dbReference>
<comment type="caution">
    <text evidence="12">The sequence shown here is derived from an EMBL/GenBank/DDBJ whole genome shotgun (WGS) entry which is preliminary data.</text>
</comment>
<sequence>MRVAPMTSRFLDACRRRPTDVRPVWFMRQAGRYLRQYRQIREKHTILEMCKRPDLAATVTLQPVELLDVDAAIIFADLLLPVVPMGLKLRYAAGEGPVIDNPVRTSDDVDSLSTANTDDLGYVGQAIQVAVRALAGKVPVIGFVGAPFTMASYMIEAGASRNFIRTKKLMYSDETLWRRLMGKIVDVLAPFAHLQVTAGARAIQVFDSWVGALGSDDYVRFAAPYSRALIERIRSTGAPVIHFGTGASGFFKELHAAGGDVMGVDWRINIDQAWMDISYRSAIQGNLDPVALFAPLPELRAKVHELLKRIAAQGLTILIIDHDMAMVEQVADYITVLNFGRRIADGTPSEVLRHPDVITAYLGEEHPALSR</sequence>
<dbReference type="UniPathway" id="UPA00251">
    <property type="reaction ID" value="UER00321"/>
</dbReference>
<dbReference type="GO" id="GO:0006782">
    <property type="term" value="P:protoporphyrinogen IX biosynthetic process"/>
    <property type="evidence" value="ECO:0007669"/>
    <property type="project" value="UniProtKB-UniPathway"/>
</dbReference>
<dbReference type="Pfam" id="PF12399">
    <property type="entry name" value="BCA_ABC_TP_C"/>
    <property type="match status" value="1"/>
</dbReference>
<feature type="domain" description="Uroporphyrinogen decarboxylase (URO-D)" evidence="10">
    <location>
        <begin position="23"/>
        <end position="32"/>
    </location>
</feature>
<dbReference type="NCBIfam" id="TIGR01464">
    <property type="entry name" value="hemE"/>
    <property type="match status" value="1"/>
</dbReference>
<evidence type="ECO:0000256" key="2">
    <source>
        <dbReference type="ARBA" id="ARBA00009935"/>
    </source>
</evidence>
<evidence type="ECO:0000313" key="12">
    <source>
        <dbReference type="EMBL" id="MBA0085086.1"/>
    </source>
</evidence>
<evidence type="ECO:0000256" key="9">
    <source>
        <dbReference type="RuleBase" id="RU004169"/>
    </source>
</evidence>
<dbReference type="EMBL" id="JACDQQ010000855">
    <property type="protein sequence ID" value="MBA0085086.1"/>
    <property type="molecule type" value="Genomic_DNA"/>
</dbReference>
<accession>A0A7V8NPP9</accession>
<evidence type="ECO:0000259" key="11">
    <source>
        <dbReference type="PROSITE" id="PS00907"/>
    </source>
</evidence>
<dbReference type="PROSITE" id="PS00906">
    <property type="entry name" value="UROD_1"/>
    <property type="match status" value="1"/>
</dbReference>
<dbReference type="PROSITE" id="PS00907">
    <property type="entry name" value="UROD_2"/>
    <property type="match status" value="1"/>
</dbReference>
<keyword evidence="6 8" id="KW-0627">Porphyrin biosynthesis</keyword>
<dbReference type="InterPro" id="IPR006361">
    <property type="entry name" value="Uroporphyrinogen_deCO2ase_HemE"/>
</dbReference>
<dbReference type="GO" id="GO:0004853">
    <property type="term" value="F:uroporphyrinogen decarboxylase activity"/>
    <property type="evidence" value="ECO:0007669"/>
    <property type="project" value="UniProtKB-UniRule"/>
</dbReference>
<comment type="catalytic activity">
    <reaction evidence="8">
        <text>uroporphyrinogen III + 4 H(+) = coproporphyrinogen III + 4 CO2</text>
        <dbReference type="Rhea" id="RHEA:19865"/>
        <dbReference type="ChEBI" id="CHEBI:15378"/>
        <dbReference type="ChEBI" id="CHEBI:16526"/>
        <dbReference type="ChEBI" id="CHEBI:57308"/>
        <dbReference type="ChEBI" id="CHEBI:57309"/>
        <dbReference type="EC" id="4.1.1.37"/>
    </reaction>
</comment>
<evidence type="ECO:0000313" key="13">
    <source>
        <dbReference type="Proteomes" id="UP000567293"/>
    </source>
</evidence>
<comment type="similarity">
    <text evidence="2 9">Belongs to the uroporphyrinogen decarboxylase family.</text>
</comment>
<dbReference type="PANTHER" id="PTHR21091:SF169">
    <property type="entry name" value="UROPORPHYRINOGEN DECARBOXYLASE"/>
    <property type="match status" value="1"/>
</dbReference>
<feature type="non-terminal residue" evidence="12">
    <location>
        <position position="371"/>
    </location>
</feature>